<reference evidence="2" key="1">
    <citation type="submission" date="2021-01" db="EMBL/GenBank/DDBJ databases">
        <title>Whole genome shotgun sequence of Planotetraspora thailandica NBRC 104271.</title>
        <authorList>
            <person name="Komaki H."/>
            <person name="Tamura T."/>
        </authorList>
    </citation>
    <scope>NUCLEOTIDE SEQUENCE</scope>
    <source>
        <strain evidence="2">NBRC 104271</strain>
    </source>
</reference>
<feature type="transmembrane region" description="Helical" evidence="1">
    <location>
        <begin position="51"/>
        <end position="69"/>
    </location>
</feature>
<dbReference type="RefSeq" id="WP_203946435.1">
    <property type="nucleotide sequence ID" value="NZ_BOOR01000034.1"/>
</dbReference>
<comment type="caution">
    <text evidence="2">The sequence shown here is derived from an EMBL/GenBank/DDBJ whole genome shotgun (WGS) entry which is preliminary data.</text>
</comment>
<name>A0A8J3V2K3_9ACTN</name>
<dbReference type="Proteomes" id="UP000605992">
    <property type="component" value="Unassembled WGS sequence"/>
</dbReference>
<proteinExistence type="predicted"/>
<feature type="transmembrane region" description="Helical" evidence="1">
    <location>
        <begin position="12"/>
        <end position="31"/>
    </location>
</feature>
<gene>
    <name evidence="2" type="ORF">Pth03_46820</name>
</gene>
<dbReference type="EMBL" id="BOOR01000034">
    <property type="protein sequence ID" value="GII56293.1"/>
    <property type="molecule type" value="Genomic_DNA"/>
</dbReference>
<evidence type="ECO:0000313" key="2">
    <source>
        <dbReference type="EMBL" id="GII56293.1"/>
    </source>
</evidence>
<keyword evidence="1" id="KW-0472">Membrane</keyword>
<dbReference type="AlphaFoldDB" id="A0A8J3V2K3"/>
<sequence>MALGRQRGRKARRYVMGWSLFSTGGFLWNLLGDYLISGRQELTLVQIAGRAAGAGVVWALGVTLIVWAARRAGDG</sequence>
<keyword evidence="1" id="KW-1133">Transmembrane helix</keyword>
<evidence type="ECO:0000313" key="3">
    <source>
        <dbReference type="Proteomes" id="UP000605992"/>
    </source>
</evidence>
<accession>A0A8J3V2K3</accession>
<evidence type="ECO:0000256" key="1">
    <source>
        <dbReference type="SAM" id="Phobius"/>
    </source>
</evidence>
<keyword evidence="1" id="KW-0812">Transmembrane</keyword>
<keyword evidence="3" id="KW-1185">Reference proteome</keyword>
<organism evidence="2 3">
    <name type="scientific">Planotetraspora thailandica</name>
    <dbReference type="NCBI Taxonomy" id="487172"/>
    <lineage>
        <taxon>Bacteria</taxon>
        <taxon>Bacillati</taxon>
        <taxon>Actinomycetota</taxon>
        <taxon>Actinomycetes</taxon>
        <taxon>Streptosporangiales</taxon>
        <taxon>Streptosporangiaceae</taxon>
        <taxon>Planotetraspora</taxon>
    </lineage>
</organism>
<protein>
    <submittedName>
        <fullName evidence="2">Uncharacterized protein</fullName>
    </submittedName>
</protein>